<reference evidence="2 3" key="1">
    <citation type="submission" date="2019-02" db="EMBL/GenBank/DDBJ databases">
        <title>Genome sequencing of the rare red list fungi Dentipellis fragilis.</title>
        <authorList>
            <person name="Buettner E."/>
            <person name="Kellner H."/>
        </authorList>
    </citation>
    <scope>NUCLEOTIDE SEQUENCE [LARGE SCALE GENOMIC DNA]</scope>
    <source>
        <strain evidence="2 3">DSM 105465</strain>
    </source>
</reference>
<sequence>MPGPSPPVRRSQDSPWRRQLHASTPTHKYNRGADQSDKAAAASVQPSDLQVHRVQIEEDREREAAENGDKARVGCASPRKPDEDESVLRFPSTSPTHRHTHRARYLHALRPLTLRPTAGVSAAARVWLAKGAVQRRYPTQHRSFTEGRRADSCVQKYPPWLAARGRSHSGNGSAVRWDDYRV</sequence>
<protein>
    <submittedName>
        <fullName evidence="2">Uncharacterized protein</fullName>
    </submittedName>
</protein>
<evidence type="ECO:0000256" key="1">
    <source>
        <dbReference type="SAM" id="MobiDB-lite"/>
    </source>
</evidence>
<dbReference type="AlphaFoldDB" id="A0A4Y9ZBT8"/>
<organism evidence="2 3">
    <name type="scientific">Dentipellis fragilis</name>
    <dbReference type="NCBI Taxonomy" id="205917"/>
    <lineage>
        <taxon>Eukaryota</taxon>
        <taxon>Fungi</taxon>
        <taxon>Dikarya</taxon>
        <taxon>Basidiomycota</taxon>
        <taxon>Agaricomycotina</taxon>
        <taxon>Agaricomycetes</taxon>
        <taxon>Russulales</taxon>
        <taxon>Hericiaceae</taxon>
        <taxon>Dentipellis</taxon>
    </lineage>
</organism>
<feature type="compositionally biased region" description="Basic and acidic residues" evidence="1">
    <location>
        <begin position="50"/>
        <end position="72"/>
    </location>
</feature>
<comment type="caution">
    <text evidence="2">The sequence shown here is derived from an EMBL/GenBank/DDBJ whole genome shotgun (WGS) entry which is preliminary data.</text>
</comment>
<keyword evidence="3" id="KW-1185">Reference proteome</keyword>
<gene>
    <name evidence="2" type="ORF">EVG20_g1714</name>
</gene>
<feature type="region of interest" description="Disordered" evidence="1">
    <location>
        <begin position="1"/>
        <end position="101"/>
    </location>
</feature>
<name>A0A4Y9ZBT8_9AGAM</name>
<dbReference type="EMBL" id="SEOQ01000058">
    <property type="protein sequence ID" value="TFY71268.1"/>
    <property type="molecule type" value="Genomic_DNA"/>
</dbReference>
<evidence type="ECO:0000313" key="3">
    <source>
        <dbReference type="Proteomes" id="UP000298327"/>
    </source>
</evidence>
<evidence type="ECO:0000313" key="2">
    <source>
        <dbReference type="EMBL" id="TFY71268.1"/>
    </source>
</evidence>
<proteinExistence type="predicted"/>
<accession>A0A4Y9ZBT8</accession>
<dbReference type="Proteomes" id="UP000298327">
    <property type="component" value="Unassembled WGS sequence"/>
</dbReference>